<dbReference type="CDD" id="cd05930">
    <property type="entry name" value="A_NRPS"/>
    <property type="match status" value="1"/>
</dbReference>
<dbReference type="InterPro" id="IPR010071">
    <property type="entry name" value="AA_adenyl_dom"/>
</dbReference>
<dbReference type="InterPro" id="IPR000873">
    <property type="entry name" value="AMP-dep_synth/lig_dom"/>
</dbReference>
<dbReference type="PROSITE" id="PS00455">
    <property type="entry name" value="AMP_BINDING"/>
    <property type="match status" value="4"/>
</dbReference>
<dbReference type="Proteomes" id="UP000549009">
    <property type="component" value="Unassembled WGS sequence"/>
</dbReference>
<dbReference type="FunFam" id="2.30.38.10:FF:000001">
    <property type="entry name" value="Non-ribosomal peptide synthetase PvdI"/>
    <property type="match status" value="2"/>
</dbReference>
<reference evidence="9 10" key="1">
    <citation type="submission" date="2020-08" db="EMBL/GenBank/DDBJ databases">
        <title>Genomic Encyclopedia of Type Strains, Phase III (KMG-III): the genomes of soil and plant-associated and newly described type strains.</title>
        <authorList>
            <person name="Whitman W."/>
        </authorList>
    </citation>
    <scope>NUCLEOTIDE SEQUENCE [LARGE SCALE GENOMIC DNA]</scope>
    <source>
        <strain evidence="9 10">CECT 3146</strain>
    </source>
</reference>
<dbReference type="Gene3D" id="3.30.559.10">
    <property type="entry name" value="Chloramphenicol acetyltransferase-like domain"/>
    <property type="match status" value="5"/>
</dbReference>
<dbReference type="InterPro" id="IPR036736">
    <property type="entry name" value="ACP-like_sf"/>
</dbReference>
<dbReference type="InterPro" id="IPR006162">
    <property type="entry name" value="Ppantetheine_attach_site"/>
</dbReference>
<dbReference type="OrthoDB" id="2472181at2"/>
<dbReference type="InterPro" id="IPR020806">
    <property type="entry name" value="PKS_PP-bd"/>
</dbReference>
<dbReference type="Pfam" id="PF00501">
    <property type="entry name" value="AMP-binding"/>
    <property type="match status" value="4"/>
</dbReference>
<dbReference type="Pfam" id="PF00550">
    <property type="entry name" value="PP-binding"/>
    <property type="match status" value="4"/>
</dbReference>
<dbReference type="InterPro" id="IPR009081">
    <property type="entry name" value="PP-bd_ACP"/>
</dbReference>
<evidence type="ECO:0000313" key="9">
    <source>
        <dbReference type="EMBL" id="MBB5101374.1"/>
    </source>
</evidence>
<dbReference type="Gene3D" id="1.10.1200.10">
    <property type="entry name" value="ACP-like"/>
    <property type="match status" value="4"/>
</dbReference>
<evidence type="ECO:0000256" key="6">
    <source>
        <dbReference type="ARBA" id="ARBA00023194"/>
    </source>
</evidence>
<feature type="domain" description="Carrier" evidence="8">
    <location>
        <begin position="1275"/>
        <end position="1350"/>
    </location>
</feature>
<dbReference type="SUPFAM" id="SSF47336">
    <property type="entry name" value="ACP-like"/>
    <property type="match status" value="4"/>
</dbReference>
<dbReference type="CDD" id="cd19540">
    <property type="entry name" value="LCL_NRPS-like"/>
    <property type="match status" value="2"/>
</dbReference>
<evidence type="ECO:0000259" key="8">
    <source>
        <dbReference type="PROSITE" id="PS50075"/>
    </source>
</evidence>
<feature type="region of interest" description="Disordered" evidence="7">
    <location>
        <begin position="503"/>
        <end position="541"/>
    </location>
</feature>
<dbReference type="InterPro" id="IPR042099">
    <property type="entry name" value="ANL_N_sf"/>
</dbReference>
<dbReference type="Gene3D" id="3.30.559.30">
    <property type="entry name" value="Nonribosomal peptide synthetase, condensation domain"/>
    <property type="match status" value="6"/>
</dbReference>
<accession>A0A7W8AMY3</accession>
<dbReference type="PROSITE" id="PS00012">
    <property type="entry name" value="PHOSPHOPANTETHEINE"/>
    <property type="match status" value="3"/>
</dbReference>
<comment type="caution">
    <text evidence="9">The sequence shown here is derived from an EMBL/GenBank/DDBJ whole genome shotgun (WGS) entry which is preliminary data.</text>
</comment>
<feature type="domain" description="Carrier" evidence="8">
    <location>
        <begin position="3892"/>
        <end position="3972"/>
    </location>
</feature>
<dbReference type="Gene3D" id="2.30.38.10">
    <property type="entry name" value="Luciferase, Domain 3"/>
    <property type="match status" value="3"/>
</dbReference>
<dbReference type="NCBIfam" id="NF003417">
    <property type="entry name" value="PRK04813.1"/>
    <property type="match status" value="5"/>
</dbReference>
<evidence type="ECO:0000313" key="10">
    <source>
        <dbReference type="Proteomes" id="UP000549009"/>
    </source>
</evidence>
<sequence length="5325" mass="559692">MIPLPSVRRGAWFTERRANDEERRGRTLELRLRGALDTEALASAVRDVTDDDGTGEPRRVADEHLVSLAVPPHGEGLLAPLVRDLEAAYAARRRGGGMPEQARSDGPEGAPRAVGTVEFGLDHDLLHTIDEAARVCGVTASALLRAAFAVLLRRGRGGGGAGPALGLPVAGCAADCGVWLVESAPAIPADLWEGDPSFATLTRWLRDREADADSGGLPFGLHRPVVCLLQYDSGAVGGREAAALARQFARVVRQVAAAPERRVGAVAVSLAPVDPRDLDAWERRHPGLAEVWPLTPLQSGLLFHAQLGDSARDAYRMQFVMRLRGRVEADRMRAAGQALLDRHANLRVAFVAGSDGDPAQVVVNGVRLPWRAVDLLESGADSPVDRAFAELLAEESRTPFDVGVPPLLRMALIRTGEELHALVVTAHHVLFDGLSLPYLVGDIQRLYAVGGDGSSVPRRPAYREFLVWLSGQDREAAARAWAGELAGVAEPTLLAPVVATADASGTGEAGGTGDAGRADEAREVSQTDEAEATADTGEAEVALTEPTVRALALRAEELGVAPDTLVRGAWALLIGGLTGRRDVVFGTTVPGRPEAVPGAAAMVGLFVNTLPVRVRLAPTATVADVVRDLRERQDALPGHGCGLADIQRATGTGLLFDTLVTSESYAVVHGDEHGAGFAVTGVRASADTHYPLTVAVTTEPRLRLTLQYRRPLIGRRAAQDVADRLARVLQQIAADPGTTVARLDLLAPAERADLSAGHDETAPPVAADTLPGLFARRAAAHPGAVTLEYGSDALTYAQVEARANRLARELIRRGVTRETVVAVSLSRSPDLVVTLLAVLTAGGTYLPVDAAYPPDRIAYLLADSGALLVVTDAATAARLPDVAVPVLRWDDPRTLASVARLDDRPVTDDERGGPLSVANTAYVIYTSGSTGRPKGVAVTHSGVAALVASQRRRLGLTAAARVLQFASPSFDVSVYEVCMALLTDATLVLVPEDELAAGAPLTGTIAARRVTHVFLPPAVLGALPAGSLPTVVSLAVGGDAATPELVTAWAGGRDLVNAYGPTETTAIVTFSDPLVPDGRTPPIGRPVAGTRLYVLDDALRPVPPGVAGELYVAGASLARGYPGRPGLTSGRFVACPYGAPGRRMYRTGDVVTRRHDGQLVFHGRADDQVQIRGFRVEPGEVQAALSEHPGVARAVVVADERGGDRRLVGYAVPVAGTAAPTAGELRAFVAERLPVYMVPSVVVPLAALPLGPNGKLDRRALPAPEPGGAAERGRAPRTPRERALCALFSEVLGVERVGIDDSFFDIGGHSLLATRLVNRARAVLGVDVPIRAVFESATVARLAERLGAAARSSRPELRRADARPARVPLSFAQHRLWFLHRYEGPSATYNLSYALPLSGGLDVPALAAAVRDVVGRHESLRTRFVADDRGTAAQVVVEAGDVVLDVPVRDVAPDAVDAAVAEEVAYRFDLSAELPVRACVLRSAPDEHVLVLLLHHIAADGESMRPLARDLAAAYAARRRGAAPHWAAAPVQYADYTLWQRELLGDEGDPDSLLSTQLAYWRGELAGVSQPLRLPADRPRPPVASHRGDTVAFALEADVLAAVEAVARAQGATVPMVLQSALAVLLHLMGGGDDLTLGVPIAGRTDEGLGELVGFLVNTWVLRADLSGDPSFDDVVRQVRDKAVTAYDHQDLPFERLVEDLNPERSTAHHPLFQVMFSWRTTDHEVFDVPGLRSAFALVPTRTAKFDLVFALADTPGRGVVGALEYATDLFDRGTAEALAARFTHLVRRLAADPRARIGAVDPLGPGERERLLRAFNDTEVSTPDVTVPALFERRAAAAPDAVAVVCGETSLTYRELNARADRLARALVRRGAGPDVLVAVALPRSAELVVALLGVVKAGAGYVPIDPRYPSARLGLVLADAGPLLVLTDAATRHVLPSDVPGLLLLDEVELRTGPGPERTAALSPQHLAYVMHTSGSTGTPKGVGVTHRGVVRLALDRAYAGTGHERVLMHSTQAFDAATYELWVPLLNGGTVVVAPGDSPDPAALAAVIAEHRVTGLLVTAGLFQVVAEELPEAFTGVREVWAGGDVVPPAAVRRVLAACPGTAVVDAYGPTEATMAASAHRVRTAADVGAVVPIGRPLDGTRLYVLDAALRPVPAGVPGELYIAGDRLARGYLGRAALTAERFVACPFGGPGDRMYRTGDLVAWTGEGRLVYRGRTDAQLKVRGFRIEPGEVEAALTAHPGVARAVVVARPGPGGGGRLAAYVVRVGEGGIAGVGDIDFHVGVGAAELRRFVADRLPEFMAPAAYVLLDRLPLTPSGKPDRAALPEPEFTTGSYRAPRTRREQVLADVYADVLGRDRVGVDDDFFAAGGDSIRSIQVVSRARARGVDVTPRQVFQHRTVAELARLAPAGPDGGVEPPALAELDGGGAGFLPLPPIARYVRERGGSLDRFAMSVLLDLPEGIDRAGLLATLDAVVAHHDVLRSRLVTAGDAGEGLLVGAPGPVDCGTLLRRVEHAGHGDAADDAWWRRAVAAERDAAAGLLDPAAGVMARFVWFDPGPAAGAGRLLVVLHHLVVDGVSWRVLLPDLAAAWADVRAGRTPVLPGVGTSYRRWAHALVAAAHSDRRAAELPRWLAVVEGPDPVLGTRGFDPAVDVRTTVDTVRLRLPAAVTEALLTTLPAAFRCGVNDGLLAGLALAVARLRRARGVDEPSLLLMLEGHGREEAAVPGADLSRTVGWFTSAFPVRLDVSGCDVDEAFAGGAAAGGAVKAVKEQLVAVPDGGIGYGLLRELNPRTAAVLGPRPTGQIGFNYLGRFSPADMPERLHGLGFTQVAGLGGPTAGAAADMPALAAVQINSMVTDTARGPCLDAEFEFATGAVPRALVRELAELWAAALGGLARHAEGPGAGGLTPSDVPLVPVRQRDIEVWERRYPGLAEVWPLTPLQSGLLFHTLYADGEPDAYHVQFVLHLRGHVAAARMRAAGQALLDRYANLRTAFVAGADGDSVQVVVDGAELPWREVDLTGDGGAAEAGPDAAFEALLADDARQPFDVAAPPLLRMALVRRAARRYELVLTAHHLLFDGWSLPVLTQDLLRLYGAGGDGSALPRAPRYRDFLTWLGAQDREAAARAWADELAGVTEPTLLTPVARAAPGTARDAGFGQVEVPVPVDLARGLAARAADLGVTLNTVVQGAWALLVGGLTGRADVVFGATVSGRPGAVPGVDAMAGMFINTLPVRVRCAPADSVAEVLTGLQDRQAALLDHHHCGLTEIHRVTGTDVLFDTLVAFESYPVDRVGFGEANAAAGIEVTGIRPLSGSHYPLTVMAAADPWLRLTLQHQRNVIGHDAARDIADRFQHVLTQLAARPDALVGRLQVLTAAERERLLHTLNDTAVGAPERTVVDLFEEQARRRPDALAVVCGEVSHTYARLDARADRLARALAGLGVVPETVVALALPRSADLVVCALGILKAGGAYLPLDPEHPGTRLGHILTDVRPELILTDAATAGRLPATGTRAVLLDDLTGPGLADDTPEPPRRPRPEHLAYVIATSGSTGRPKGVALTHANLVNPFADLAEQVGAPGWRMLTGTSIGFDMAAFEVFCTLVTGGRVEIVRDVLALAERAAWDVDVISSVPSAFAELVDRIGDRVRPRTLALGGEALPPALVERVRAHWPRIRIVNGYGPSEAFYATSHVLDPGRGYSRGVPVGRPLGNVRAYVLGPGLAPVAHGATGELYLAGAGVGRGYHRRAARTAERFVADPFGPPGTRMYRTGDLARWNARDELEYAGRADAQVKIRGYRVEPGEIEAALATHPRVGRAAVVVRGAAAARRLVAYVVPAEGGDGPPPAELRAFLTGLLPDYMVPAAFVLLDRLPLSPHGKLDRTALPRPEPARTTAYRAPRTPQERLLCALFAEVLGAENVGAAPVGIDDSFFDLGGHSLLATRLANRMRTSLGVDVPIRVVFASATVARLAGYAVAQARSARPVLRRADARPARVPLSFAQHRLRFLDALEPLPTYHLPLVVRLRGDLDVPALAAAVRDVVGRHESLRTLFVTDDRGVAAQVVVEAGDVVLDVPVRDVAPDAVTATVSEVVGRGFDLSAELPVRVCVLRCAPDEHVLVLLLHHIAADGESMRPLARDLAAAYAARRRGDPPRWAELPVQYADYTLWQRELLGDETDPDSLLSTQLTYWRDELAGAPQPLRLPADRPRPPVASHRGDTVAFRLAPEVRSALDDVARAHGATVPMVLQSALAVLLHLMGGGDDLTVGSSIAGRTDEGLADLVGFFVNTWVLRADLSGDPSFDDVVRQVRDKAVTAYDHQDLPFERLVEDLNPERSTAHHPLFQVMFSWQRGLGDIELAELKAAPEPVVTGTAKFDLLFQVDEPSPGDRQPGQGLYGLVEYAADLFDRSTAQALADRFTRLVGRLAADPGVRLDALDALTDTERDLLREVNDTAAPTPPVTVPALFERRVAAAPDAVAVVSGDASLTYRELNARANRLARVLVRHGVGQESAVALAVPRSPEYVVAVLAVLKAGGAYVPLAHDHPPERLASLLRNTRPALLVTASRVAADLPDGPWPRLVVDAPDTVAAVAGEADDDLPDGGRPDRLAYVIHTSGSTGLPKGSGVGHRAVVDLAADRVWAGGAQERVLLHNTPTFDMAVYELWVPLLNGGTIVLAPAGRLDVDTYAAVITERRVTALLLTPGLLSLLADAHPHCLGGLREVWAGGEALPVETVARLLRDRPEAVVVNGYGPTEAAVFATCRRFTAADRLGPTVPIGRPLDNTRAYVLDDLLRPVPPGVEGELYLAGSGLARGYVRRPALTAERFVACPFGAPGARMYRTGDVVVWTADGELLFRGRVDDQVQVRGYRVEPGEVEAALLTHPGVGGAVVVARESPGGGGKRLVAHVVPAAGAGGRAAESGGQVTGPGGRAAEPGGQVTESGGRAAEPGGQVTESGSQAAESGGQVTGPGDRAAKPGGQVTESGSQAAESGGQVTGPGDRAAKPGGQVTESGSQAAESGGQVTESGGQTAKPGGQVTESGSQAAESGGQVTESGGQTAKPGGQVTESGGRAAESGGQVTESGGRAAESGEQTAKPGEQVTESGSQAAESGEQVTGPGGQTAKPGGQTAESGGRATEPGGQVTESGGQTAEPSQRTGQPGRQAAEPSGHAEPGGRATGAGAAAEGPPAPVGPLAPEGLRAHLARRLPPYMLPAAFVAHDAFPLTPHGKVDRRALPAPPEPGTGSATAPVRPRTDTERAVAAIWAQLLDRDEVGVHEKFFEAGGTSLSLLALSRRLAGLGPREVPLSALFEHTTVEAMARLVDGRPLGEPSYETRYEL</sequence>
<dbReference type="InterPro" id="IPR001242">
    <property type="entry name" value="Condensation_dom"/>
</dbReference>
<dbReference type="InterPro" id="IPR010060">
    <property type="entry name" value="NRPS_synth"/>
</dbReference>
<comment type="cofactor">
    <cofactor evidence="1">
        <name>pantetheine 4'-phosphate</name>
        <dbReference type="ChEBI" id="CHEBI:47942"/>
    </cofactor>
</comment>
<dbReference type="GO" id="GO:0017000">
    <property type="term" value="P:antibiotic biosynthetic process"/>
    <property type="evidence" value="ECO:0007669"/>
    <property type="project" value="UniProtKB-KW"/>
</dbReference>
<evidence type="ECO:0000256" key="5">
    <source>
        <dbReference type="ARBA" id="ARBA00022737"/>
    </source>
</evidence>
<dbReference type="PROSITE" id="PS50075">
    <property type="entry name" value="CARRIER"/>
    <property type="match status" value="4"/>
</dbReference>
<evidence type="ECO:0000256" key="3">
    <source>
        <dbReference type="ARBA" id="ARBA00022450"/>
    </source>
</evidence>
<dbReference type="GO" id="GO:0031177">
    <property type="term" value="F:phosphopantetheine binding"/>
    <property type="evidence" value="ECO:0007669"/>
    <property type="project" value="InterPro"/>
</dbReference>
<feature type="compositionally biased region" description="Polar residues" evidence="7">
    <location>
        <begin position="5130"/>
        <end position="5147"/>
    </location>
</feature>
<dbReference type="InterPro" id="IPR020845">
    <property type="entry name" value="AMP-binding_CS"/>
</dbReference>
<dbReference type="Pfam" id="PF13193">
    <property type="entry name" value="AMP-binding_C"/>
    <property type="match status" value="3"/>
</dbReference>
<dbReference type="GO" id="GO:0005829">
    <property type="term" value="C:cytosol"/>
    <property type="evidence" value="ECO:0007669"/>
    <property type="project" value="TreeGrafter"/>
</dbReference>
<keyword evidence="6" id="KW-0045">Antibiotic biosynthesis</keyword>
<keyword evidence="4" id="KW-0597">Phosphoprotein</keyword>
<dbReference type="CDD" id="cd12117">
    <property type="entry name" value="A_NRPS_Srf_like"/>
    <property type="match status" value="1"/>
</dbReference>
<dbReference type="SUPFAM" id="SSF56801">
    <property type="entry name" value="Acetyl-CoA synthetase-like"/>
    <property type="match status" value="4"/>
</dbReference>
<proteinExistence type="inferred from homology"/>
<feature type="domain" description="Carrier" evidence="8">
    <location>
        <begin position="2339"/>
        <end position="2413"/>
    </location>
</feature>
<dbReference type="InterPro" id="IPR025110">
    <property type="entry name" value="AMP-bd_C"/>
</dbReference>
<dbReference type="FunFam" id="1.10.1200.10:FF:000016">
    <property type="entry name" value="Non-ribosomal peptide synthase"/>
    <property type="match status" value="2"/>
</dbReference>
<dbReference type="Gene3D" id="3.40.50.12780">
    <property type="entry name" value="N-terminal domain of ligase-like"/>
    <property type="match status" value="1"/>
</dbReference>
<dbReference type="InterPro" id="IPR045851">
    <property type="entry name" value="AMP-bd_C_sf"/>
</dbReference>
<dbReference type="GO" id="GO:0043041">
    <property type="term" value="P:amino acid activation for nonribosomal peptide biosynthetic process"/>
    <property type="evidence" value="ECO:0007669"/>
    <property type="project" value="TreeGrafter"/>
</dbReference>
<dbReference type="PANTHER" id="PTHR45527:SF1">
    <property type="entry name" value="FATTY ACID SYNTHASE"/>
    <property type="match status" value="1"/>
</dbReference>
<dbReference type="FunFam" id="1.10.1200.10:FF:000005">
    <property type="entry name" value="Nonribosomal peptide synthetase 1"/>
    <property type="match status" value="1"/>
</dbReference>
<dbReference type="GO" id="GO:0072330">
    <property type="term" value="P:monocarboxylic acid biosynthetic process"/>
    <property type="evidence" value="ECO:0007669"/>
    <property type="project" value="UniProtKB-ARBA"/>
</dbReference>
<dbReference type="Gene3D" id="3.40.50.980">
    <property type="match status" value="6"/>
</dbReference>
<dbReference type="InterPro" id="IPR023213">
    <property type="entry name" value="CAT-like_dom_sf"/>
</dbReference>
<dbReference type="FunFam" id="3.40.50.980:FF:000001">
    <property type="entry name" value="Non-ribosomal peptide synthetase"/>
    <property type="match status" value="4"/>
</dbReference>
<feature type="compositionally biased region" description="Polar residues" evidence="7">
    <location>
        <begin position="4997"/>
        <end position="5017"/>
    </location>
</feature>
<dbReference type="Gene3D" id="3.30.300.30">
    <property type="match status" value="5"/>
</dbReference>
<feature type="region of interest" description="Disordered" evidence="7">
    <location>
        <begin position="1257"/>
        <end position="1277"/>
    </location>
</feature>
<protein>
    <submittedName>
        <fullName evidence="9">Amino acid adenylation domain-containing protein/non-ribosomal peptide synthase protein (TIGR01720 family)</fullName>
    </submittedName>
</protein>
<dbReference type="EMBL" id="JACHJD010000001">
    <property type="protein sequence ID" value="MBB5101374.1"/>
    <property type="molecule type" value="Genomic_DNA"/>
</dbReference>
<name>A0A7W8AMY3_STRST</name>
<dbReference type="NCBIfam" id="TIGR01720">
    <property type="entry name" value="NRPS-para261"/>
    <property type="match status" value="1"/>
</dbReference>
<feature type="region of interest" description="Disordered" evidence="7">
    <location>
        <begin position="4903"/>
        <end position="5182"/>
    </location>
</feature>
<dbReference type="RefSeq" id="WP_150509335.1">
    <property type="nucleotide sequence ID" value="NZ_BMSQ01000003.1"/>
</dbReference>
<dbReference type="NCBIfam" id="TIGR01733">
    <property type="entry name" value="AA-adenyl-dom"/>
    <property type="match status" value="4"/>
</dbReference>
<keyword evidence="3" id="KW-0596">Phosphopantetheine</keyword>
<dbReference type="FunFam" id="3.30.300.30:FF:000010">
    <property type="entry name" value="Enterobactin synthetase component F"/>
    <property type="match status" value="2"/>
</dbReference>
<evidence type="ECO:0000256" key="7">
    <source>
        <dbReference type="SAM" id="MobiDB-lite"/>
    </source>
</evidence>
<dbReference type="GO" id="GO:0044550">
    <property type="term" value="P:secondary metabolite biosynthetic process"/>
    <property type="evidence" value="ECO:0007669"/>
    <property type="project" value="UniProtKB-ARBA"/>
</dbReference>
<keyword evidence="5" id="KW-0677">Repeat</keyword>
<dbReference type="SMART" id="SM00823">
    <property type="entry name" value="PKS_PP"/>
    <property type="match status" value="4"/>
</dbReference>
<evidence type="ECO:0000256" key="2">
    <source>
        <dbReference type="ARBA" id="ARBA00006432"/>
    </source>
</evidence>
<organism evidence="9 10">
    <name type="scientific">Streptomyces spectabilis</name>
    <dbReference type="NCBI Taxonomy" id="68270"/>
    <lineage>
        <taxon>Bacteria</taxon>
        <taxon>Bacillati</taxon>
        <taxon>Actinomycetota</taxon>
        <taxon>Actinomycetes</taxon>
        <taxon>Kitasatosporales</taxon>
        <taxon>Streptomycetaceae</taxon>
        <taxon>Streptomyces</taxon>
    </lineage>
</organism>
<dbReference type="SUPFAM" id="SSF52777">
    <property type="entry name" value="CoA-dependent acyltransferases"/>
    <property type="match status" value="11"/>
</dbReference>
<feature type="domain" description="Carrier" evidence="8">
    <location>
        <begin position="5238"/>
        <end position="5313"/>
    </location>
</feature>
<gene>
    <name evidence="9" type="ORF">FHS40_000427</name>
</gene>
<feature type="compositionally biased region" description="Basic and acidic residues" evidence="7">
    <location>
        <begin position="516"/>
        <end position="525"/>
    </location>
</feature>
<comment type="similarity">
    <text evidence="2">Belongs to the ATP-dependent AMP-binding enzyme family.</text>
</comment>
<dbReference type="GO" id="GO:0003824">
    <property type="term" value="F:catalytic activity"/>
    <property type="evidence" value="ECO:0007669"/>
    <property type="project" value="InterPro"/>
</dbReference>
<dbReference type="Pfam" id="PF00668">
    <property type="entry name" value="Condensation"/>
    <property type="match status" value="5"/>
</dbReference>
<evidence type="ECO:0000256" key="4">
    <source>
        <dbReference type="ARBA" id="ARBA00022553"/>
    </source>
</evidence>
<feature type="compositionally biased region" description="Polar residues" evidence="7">
    <location>
        <begin position="5025"/>
        <end position="5045"/>
    </location>
</feature>
<dbReference type="GO" id="GO:0008610">
    <property type="term" value="P:lipid biosynthetic process"/>
    <property type="evidence" value="ECO:0007669"/>
    <property type="project" value="UniProtKB-ARBA"/>
</dbReference>
<dbReference type="PANTHER" id="PTHR45527">
    <property type="entry name" value="NONRIBOSOMAL PEPTIDE SYNTHETASE"/>
    <property type="match status" value="1"/>
</dbReference>
<dbReference type="FunFam" id="3.40.50.12780:FF:000012">
    <property type="entry name" value="Non-ribosomal peptide synthetase"/>
    <property type="match status" value="3"/>
</dbReference>
<evidence type="ECO:0000256" key="1">
    <source>
        <dbReference type="ARBA" id="ARBA00001957"/>
    </source>
</evidence>
<keyword evidence="10" id="KW-1185">Reference proteome</keyword>
<dbReference type="CDD" id="cd19543">
    <property type="entry name" value="DCL_NRPS"/>
    <property type="match status" value="1"/>
</dbReference>